<proteinExistence type="predicted"/>
<keyword evidence="2" id="KW-1185">Reference proteome</keyword>
<dbReference type="RefSeq" id="WP_249705919.1">
    <property type="nucleotide sequence ID" value="NZ_JAMFMB010000001.1"/>
</dbReference>
<name>A0ABT0PWL1_9RHOB</name>
<dbReference type="Proteomes" id="UP001203880">
    <property type="component" value="Unassembled WGS sequence"/>
</dbReference>
<comment type="caution">
    <text evidence="1">The sequence shown here is derived from an EMBL/GenBank/DDBJ whole genome shotgun (WGS) entry which is preliminary data.</text>
</comment>
<accession>A0ABT0PWL1</accession>
<reference evidence="1" key="1">
    <citation type="submission" date="2022-05" db="EMBL/GenBank/DDBJ databases">
        <authorList>
            <person name="Park J.-S."/>
        </authorList>
    </citation>
    <scope>NUCLEOTIDE SEQUENCE</scope>
    <source>
        <strain evidence="1">2012CJ41-6</strain>
    </source>
</reference>
<dbReference type="EMBL" id="JAMFMB010000001">
    <property type="protein sequence ID" value="MCL6281990.1"/>
    <property type="molecule type" value="Genomic_DNA"/>
</dbReference>
<organism evidence="1 2">
    <name type="scientific">Ruegeria spongiae</name>
    <dbReference type="NCBI Taxonomy" id="2942209"/>
    <lineage>
        <taxon>Bacteria</taxon>
        <taxon>Pseudomonadati</taxon>
        <taxon>Pseudomonadota</taxon>
        <taxon>Alphaproteobacteria</taxon>
        <taxon>Rhodobacterales</taxon>
        <taxon>Roseobacteraceae</taxon>
        <taxon>Ruegeria</taxon>
    </lineage>
</organism>
<gene>
    <name evidence="1" type="ORF">M3P21_00465</name>
</gene>
<protein>
    <submittedName>
        <fullName evidence="1">Uncharacterized protein</fullName>
    </submittedName>
</protein>
<evidence type="ECO:0000313" key="1">
    <source>
        <dbReference type="EMBL" id="MCL6281990.1"/>
    </source>
</evidence>
<evidence type="ECO:0000313" key="2">
    <source>
        <dbReference type="Proteomes" id="UP001203880"/>
    </source>
</evidence>
<sequence length="125" mass="14030">MTHVACGSRSIEKKKQHPAFGKSGFVFLLASSFADLFSKMASNPFLVFSLRTDVVREAEVLARRLTWLSTLALDYASGVGNMETGLMERVLSELVRFEIAASDLARHRWADPQRRRRTAKSVLLT</sequence>